<dbReference type="EC" id="3.2.1.52" evidence="3"/>
<dbReference type="EMBL" id="VLKN01000001">
    <property type="protein sequence ID" value="TWI05894.1"/>
    <property type="molecule type" value="Genomic_DNA"/>
</dbReference>
<evidence type="ECO:0000256" key="1">
    <source>
        <dbReference type="ARBA" id="ARBA00001231"/>
    </source>
</evidence>
<dbReference type="InterPro" id="IPR059177">
    <property type="entry name" value="GH29D-like_dom"/>
</dbReference>
<keyword evidence="4" id="KW-0378">Hydrolase</keyword>
<dbReference type="Pfam" id="PF00728">
    <property type="entry name" value="Glyco_hydro_20"/>
    <property type="match status" value="1"/>
</dbReference>
<feature type="domain" description="Glycoside hydrolase family 20 catalytic" evidence="10">
    <location>
        <begin position="169"/>
        <end position="513"/>
    </location>
</feature>
<evidence type="ECO:0000256" key="6">
    <source>
        <dbReference type="ARBA" id="ARBA00030512"/>
    </source>
</evidence>
<feature type="domain" description="GH29D-like beta-sandwich" evidence="12">
    <location>
        <begin position="556"/>
        <end position="608"/>
    </location>
</feature>
<dbReference type="Pfam" id="PF13290">
    <property type="entry name" value="CHB_HEX_C_1"/>
    <property type="match status" value="1"/>
</dbReference>
<dbReference type="Pfam" id="PF02838">
    <property type="entry name" value="Glyco_hydro_20b"/>
    <property type="match status" value="1"/>
</dbReference>
<dbReference type="InterPro" id="IPR025705">
    <property type="entry name" value="Beta_hexosaminidase_sua/sub"/>
</dbReference>
<dbReference type="SUPFAM" id="SSF55545">
    <property type="entry name" value="beta-N-acetylhexosaminidase-like domain"/>
    <property type="match status" value="1"/>
</dbReference>
<dbReference type="PANTHER" id="PTHR22600:SF57">
    <property type="entry name" value="BETA-N-ACETYLHEXOSAMINIDASE"/>
    <property type="match status" value="1"/>
</dbReference>
<feature type="active site" description="Proton donor" evidence="8">
    <location>
        <position position="343"/>
    </location>
</feature>
<dbReference type="PANTHER" id="PTHR22600">
    <property type="entry name" value="BETA-HEXOSAMINIDASE"/>
    <property type="match status" value="1"/>
</dbReference>
<reference evidence="13 14" key="1">
    <citation type="journal article" date="2015" name="Stand. Genomic Sci.">
        <title>Genomic Encyclopedia of Bacterial and Archaeal Type Strains, Phase III: the genomes of soil and plant-associated and newly described type strains.</title>
        <authorList>
            <person name="Whitman W.B."/>
            <person name="Woyke T."/>
            <person name="Klenk H.P."/>
            <person name="Zhou Y."/>
            <person name="Lilburn T.G."/>
            <person name="Beck B.J."/>
            <person name="De Vos P."/>
            <person name="Vandamme P."/>
            <person name="Eisen J.A."/>
            <person name="Garrity G."/>
            <person name="Hugenholtz P."/>
            <person name="Kyrpides N.C."/>
        </authorList>
    </citation>
    <scope>NUCLEOTIDE SEQUENCE [LARGE SCALE GENOMIC DNA]</scope>
    <source>
        <strain evidence="13 14">CGMCC 1.10821</strain>
    </source>
</reference>
<feature type="domain" description="Beta-hexosaminidase bacterial type N-terminal" evidence="11">
    <location>
        <begin position="40"/>
        <end position="166"/>
    </location>
</feature>
<dbReference type="Proteomes" id="UP000315167">
    <property type="component" value="Unassembled WGS sequence"/>
</dbReference>
<dbReference type="InterPro" id="IPR029018">
    <property type="entry name" value="Hex-like_dom2"/>
</dbReference>
<accession>A0A562LEK0</accession>
<evidence type="ECO:0000313" key="14">
    <source>
        <dbReference type="Proteomes" id="UP000315167"/>
    </source>
</evidence>
<dbReference type="Gene3D" id="3.20.20.80">
    <property type="entry name" value="Glycosidases"/>
    <property type="match status" value="1"/>
</dbReference>
<dbReference type="Gene3D" id="3.30.379.10">
    <property type="entry name" value="Chitobiase/beta-hexosaminidase domain 2-like"/>
    <property type="match status" value="1"/>
</dbReference>
<dbReference type="GO" id="GO:0016020">
    <property type="term" value="C:membrane"/>
    <property type="evidence" value="ECO:0007669"/>
    <property type="project" value="TreeGrafter"/>
</dbReference>
<dbReference type="InterPro" id="IPR017853">
    <property type="entry name" value="GH"/>
</dbReference>
<evidence type="ECO:0000259" key="11">
    <source>
        <dbReference type="Pfam" id="PF02838"/>
    </source>
</evidence>
<evidence type="ECO:0000256" key="3">
    <source>
        <dbReference type="ARBA" id="ARBA00012663"/>
    </source>
</evidence>
<evidence type="ECO:0000256" key="5">
    <source>
        <dbReference type="ARBA" id="ARBA00023295"/>
    </source>
</evidence>
<dbReference type="GO" id="GO:0005975">
    <property type="term" value="P:carbohydrate metabolic process"/>
    <property type="evidence" value="ECO:0007669"/>
    <property type="project" value="InterPro"/>
</dbReference>
<comment type="similarity">
    <text evidence="2">Belongs to the glycosyl hydrolase 20 family.</text>
</comment>
<evidence type="ECO:0000256" key="2">
    <source>
        <dbReference type="ARBA" id="ARBA00006285"/>
    </source>
</evidence>
<dbReference type="InterPro" id="IPR015882">
    <property type="entry name" value="HEX_bac_N"/>
</dbReference>
<evidence type="ECO:0000259" key="10">
    <source>
        <dbReference type="Pfam" id="PF00728"/>
    </source>
</evidence>
<dbReference type="GO" id="GO:0004563">
    <property type="term" value="F:beta-N-acetylhexosaminidase activity"/>
    <property type="evidence" value="ECO:0007669"/>
    <property type="project" value="UniProtKB-EC"/>
</dbReference>
<gene>
    <name evidence="13" type="ORF">IP90_00156</name>
</gene>
<keyword evidence="9" id="KW-0732">Signal</keyword>
<dbReference type="GO" id="GO:0030203">
    <property type="term" value="P:glycosaminoglycan metabolic process"/>
    <property type="evidence" value="ECO:0007669"/>
    <property type="project" value="TreeGrafter"/>
</dbReference>
<proteinExistence type="inferred from homology"/>
<evidence type="ECO:0000259" key="12">
    <source>
        <dbReference type="Pfam" id="PF13290"/>
    </source>
</evidence>
<evidence type="ECO:0000256" key="7">
    <source>
        <dbReference type="ARBA" id="ARBA00033000"/>
    </source>
</evidence>
<evidence type="ECO:0000256" key="4">
    <source>
        <dbReference type="ARBA" id="ARBA00022801"/>
    </source>
</evidence>
<organism evidence="13 14">
    <name type="scientific">Luteimonas cucumeris</name>
    <dbReference type="NCBI Taxonomy" id="985012"/>
    <lineage>
        <taxon>Bacteria</taxon>
        <taxon>Pseudomonadati</taxon>
        <taxon>Pseudomonadota</taxon>
        <taxon>Gammaproteobacteria</taxon>
        <taxon>Lysobacterales</taxon>
        <taxon>Lysobacteraceae</taxon>
        <taxon>Luteimonas</taxon>
    </lineage>
</organism>
<name>A0A562LEK0_9GAMM</name>
<dbReference type="OrthoDB" id="9763537at2"/>
<dbReference type="InterPro" id="IPR015883">
    <property type="entry name" value="Glyco_hydro_20_cat"/>
</dbReference>
<dbReference type="AlphaFoldDB" id="A0A562LEK0"/>
<keyword evidence="14" id="KW-1185">Reference proteome</keyword>
<dbReference type="SUPFAM" id="SSF51445">
    <property type="entry name" value="(Trans)glycosidases"/>
    <property type="match status" value="1"/>
</dbReference>
<comment type="catalytic activity">
    <reaction evidence="1">
        <text>Hydrolysis of terminal non-reducing N-acetyl-D-hexosamine residues in N-acetyl-beta-D-hexosaminides.</text>
        <dbReference type="EC" id="3.2.1.52"/>
    </reaction>
</comment>
<feature type="chain" id="PRO_5022079116" description="beta-N-acetylhexosaminidase" evidence="9">
    <location>
        <begin position="28"/>
        <end position="778"/>
    </location>
</feature>
<protein>
    <recommendedName>
        <fullName evidence="3">beta-N-acetylhexosaminidase</fullName>
        <ecNumber evidence="3">3.2.1.52</ecNumber>
    </recommendedName>
    <alternativeName>
        <fullName evidence="6">Beta-N-acetylhexosaminidase</fullName>
    </alternativeName>
    <alternativeName>
        <fullName evidence="7">N-acetyl-beta-glucosaminidase</fullName>
    </alternativeName>
</protein>
<dbReference type="CDD" id="cd06563">
    <property type="entry name" value="GH20_chitobiase-like"/>
    <property type="match status" value="1"/>
</dbReference>
<comment type="caution">
    <text evidence="13">The sequence shown here is derived from an EMBL/GenBank/DDBJ whole genome shotgun (WGS) entry which is preliminary data.</text>
</comment>
<evidence type="ECO:0000256" key="9">
    <source>
        <dbReference type="SAM" id="SignalP"/>
    </source>
</evidence>
<keyword evidence="5" id="KW-0326">Glycosidase</keyword>
<feature type="signal peptide" evidence="9">
    <location>
        <begin position="1"/>
        <end position="27"/>
    </location>
</feature>
<evidence type="ECO:0000256" key="8">
    <source>
        <dbReference type="PIRSR" id="PIRSR625705-1"/>
    </source>
</evidence>
<dbReference type="Gene3D" id="2.60.120.260">
    <property type="entry name" value="Galactose-binding domain-like"/>
    <property type="match status" value="1"/>
</dbReference>
<dbReference type="PRINTS" id="PR00738">
    <property type="entry name" value="GLHYDRLASE20"/>
</dbReference>
<evidence type="ECO:0000313" key="13">
    <source>
        <dbReference type="EMBL" id="TWI05894.1"/>
    </source>
</evidence>
<sequence>MSKPAFSCRNVLLIVSLVLGGLPCAAAMPPATGHAAQSVALIPVPARLQRHEGSFVLDAGTKVFAEGDAARRVAAQFVDYVARTRGLELAIADPGDNAAGGIRFAVDRGRESTSPEAYALDVRTDGIRVTAADERGLFYGAVTLWQLLTQGQALPMKLPAVAIEDAPRFPWRGFMLDSARHFQSVDEIKQLLDQMALHKLNTFHWHLTDDQGWRVEIRKYPRLTGIGGCRIPAGDAGKDPATGAPRPYCGHYTQQQIRDVVRYAAQRHITIVPEFDVPGHAQAAVAAYPALGVPGITPAVSSDWGVNPWLFNVETGTLAFMEDVLTELMDLFPGTYLHLGGDEAVKGQWQASPRIQARMRELGIADEAALQSWMLKRLETFLETHGRRLIGWDEIIEGGLPPQAAVMSWRGTEGGLEAARLGHDVVMSPKSHLYFDFLQTGSTREPPGRPSPPLTLEKVYGFEPVPDALAAELRHHILGLQAHLWTEHTRSFARLQHNLFPRLTAVAETGWSARENRDYADFLRRLPTQLRRYDAMQLDYAKTPFEVIASVEGDRKAGSARLTLSNPLGYEIRYTTDGSAPTARSSRYQMPLDVRLPATLQATTFFDGKALAPAIAQRFDPDSLLRRSDDAMATCPDGGRLLLRLEDDGPADGTREFFNVTIFNPCWQWLRADLDGIAALDVRAGRIPYNFGLAGDEPNRKFRPATSAHGELEIRAGCDGELLAAVPLPAEPGADGFIDLRAQLPARVGGRQDLCIVFTGDTRPAMWVLDQARLVPGN</sequence>